<dbReference type="OrthoDB" id="3782390at2"/>
<evidence type="ECO:0000313" key="4">
    <source>
        <dbReference type="Proteomes" id="UP000247696"/>
    </source>
</evidence>
<gene>
    <name evidence="3" type="ORF">Csp1_23050</name>
</gene>
<dbReference type="Pfam" id="PF08378">
    <property type="entry name" value="NERD"/>
    <property type="match status" value="1"/>
</dbReference>
<feature type="region of interest" description="Disordered" evidence="1">
    <location>
        <begin position="271"/>
        <end position="297"/>
    </location>
</feature>
<dbReference type="KEGG" id="cpre:Csp1_23050"/>
<dbReference type="InterPro" id="IPR029057">
    <property type="entry name" value="PRTase-like"/>
</dbReference>
<feature type="compositionally biased region" description="Basic and acidic residues" evidence="1">
    <location>
        <begin position="483"/>
        <end position="499"/>
    </location>
</feature>
<protein>
    <recommendedName>
        <fullName evidence="2">NERD domain-containing protein</fullName>
    </recommendedName>
</protein>
<dbReference type="CDD" id="cd06223">
    <property type="entry name" value="PRTases_typeI"/>
    <property type="match status" value="1"/>
</dbReference>
<dbReference type="EMBL" id="CP024988">
    <property type="protein sequence ID" value="AWT27055.1"/>
    <property type="molecule type" value="Genomic_DNA"/>
</dbReference>
<sequence length="505" mass="54616">MEQMTMETTGKDAQVATKLADRTYLHSANAREGQYCAVCRVPVEPRYTVCWQCHSTRQGTEDEGTLHPASRTGFIVYAALDAGDRTFAELTDYRKGYRYAAAWWTLTALLAQAFRDDLPGLEKAAGPVHTVTNVPLDDDESRDYLGNAVRDALSAVGRKKLHRRDILRPVASSAGRAHGTEIAGTVRNTATVPEGAHVLLVTDMWHTGRRTQATADALFRAGAGQVSVLAVARLLDPSFAPAKDLIGELPEVAGPSPEHPVVWSDAPAAGTGEAATTRTPAQRRRIPGSTVTGTSAAERLPGDSLKAAGFGAGALHKGVIAEQRTAGVLSVFLNNAHARVLHSVRVGELHSSEDEKRDIDHVLFTTAGVFVVNTKFRGCGLDGVPADEVESWVRKMTRGAHDIDDVVSTVLAGSPVDLDTVHHPVIAVWCDREFVVENGQRNGVTLVQGENLADHIRSLPDVITPETCTAMFEILRLRTDHLRTDDHRRTEQPGDRKPQEGNATP</sequence>
<name>A0A2Z3YNT7_9CORY</name>
<proteinExistence type="predicted"/>
<dbReference type="InterPro" id="IPR011528">
    <property type="entry name" value="NERD"/>
</dbReference>
<feature type="compositionally biased region" description="Low complexity" evidence="1">
    <location>
        <begin position="271"/>
        <end position="280"/>
    </location>
</feature>
<dbReference type="SUPFAM" id="SSF53271">
    <property type="entry name" value="PRTase-like"/>
    <property type="match status" value="1"/>
</dbReference>
<feature type="region of interest" description="Disordered" evidence="1">
    <location>
        <begin position="483"/>
        <end position="505"/>
    </location>
</feature>
<accession>A0A2Z3YNT7</accession>
<feature type="domain" description="NERD" evidence="2">
    <location>
        <begin position="317"/>
        <end position="378"/>
    </location>
</feature>
<dbReference type="Proteomes" id="UP000247696">
    <property type="component" value="Chromosome"/>
</dbReference>
<evidence type="ECO:0000313" key="3">
    <source>
        <dbReference type="EMBL" id="AWT27055.1"/>
    </source>
</evidence>
<dbReference type="AlphaFoldDB" id="A0A2Z3YNT7"/>
<reference evidence="4" key="1">
    <citation type="submission" date="2017-11" db="EMBL/GenBank/DDBJ databases">
        <title>Otitis media/interna in a cat caused by the recently described species Corynebacterium provencense.</title>
        <authorList>
            <person name="Kittl S."/>
            <person name="Brodard I."/>
            <person name="Rychener L."/>
            <person name="Jores J."/>
            <person name="Roosje P."/>
            <person name="Gobeli Brawand S."/>
        </authorList>
    </citation>
    <scope>NUCLEOTIDE SEQUENCE [LARGE SCALE GENOMIC DNA]</scope>
    <source>
        <strain evidence="4">17KM38</strain>
    </source>
</reference>
<evidence type="ECO:0000259" key="2">
    <source>
        <dbReference type="Pfam" id="PF08378"/>
    </source>
</evidence>
<organism evidence="3 4">
    <name type="scientific">Corynebacterium provencense</name>
    <dbReference type="NCBI Taxonomy" id="1737425"/>
    <lineage>
        <taxon>Bacteria</taxon>
        <taxon>Bacillati</taxon>
        <taxon>Actinomycetota</taxon>
        <taxon>Actinomycetes</taxon>
        <taxon>Mycobacteriales</taxon>
        <taxon>Corynebacteriaceae</taxon>
        <taxon>Corynebacterium</taxon>
    </lineage>
</organism>
<keyword evidence="4" id="KW-1185">Reference proteome</keyword>
<dbReference type="Gene3D" id="3.40.50.2020">
    <property type="match status" value="1"/>
</dbReference>
<evidence type="ECO:0000256" key="1">
    <source>
        <dbReference type="SAM" id="MobiDB-lite"/>
    </source>
</evidence>
<dbReference type="InterPro" id="IPR000836">
    <property type="entry name" value="PRTase_dom"/>
</dbReference>